<organism evidence="1 2">
    <name type="scientific">Armillaria borealis</name>
    <dbReference type="NCBI Taxonomy" id="47425"/>
    <lineage>
        <taxon>Eukaryota</taxon>
        <taxon>Fungi</taxon>
        <taxon>Dikarya</taxon>
        <taxon>Basidiomycota</taxon>
        <taxon>Agaricomycotina</taxon>
        <taxon>Agaricomycetes</taxon>
        <taxon>Agaricomycetidae</taxon>
        <taxon>Agaricales</taxon>
        <taxon>Marasmiineae</taxon>
        <taxon>Physalacriaceae</taxon>
        <taxon>Armillaria</taxon>
    </lineage>
</organism>
<dbReference type="EMBL" id="JAUEPT010000007">
    <property type="protein sequence ID" value="KAK0450127.1"/>
    <property type="molecule type" value="Genomic_DNA"/>
</dbReference>
<protein>
    <submittedName>
        <fullName evidence="1">Uncharacterized protein</fullName>
    </submittedName>
</protein>
<accession>A0AA39JWB4</accession>
<comment type="caution">
    <text evidence="1">The sequence shown here is derived from an EMBL/GenBank/DDBJ whole genome shotgun (WGS) entry which is preliminary data.</text>
</comment>
<sequence length="228" mass="25954">MRLFNDTILVYHSLTSIAPSASLLGLRSMVDFMTIHLDHWHRPHFYCHPDVACTVLTNLLAKRMPVAFTLFLENQYLGNHMFRETSVPVDSEYVAGIFAMQRGSDGAVDAAALRLHIDNLHKPHSLFTVCSILAIHGFENNDRASIFGDITTLGQLRPLDAAWDGCRRKHRVLAQSDGGEGFFSEQLVWPKFYVEPRPLQADEVRVEKTTSDIRYMFLMTFSKAERIL</sequence>
<name>A0AA39JWB4_9AGAR</name>
<evidence type="ECO:0000313" key="2">
    <source>
        <dbReference type="Proteomes" id="UP001175226"/>
    </source>
</evidence>
<dbReference type="Proteomes" id="UP001175226">
    <property type="component" value="Unassembled WGS sequence"/>
</dbReference>
<reference evidence="1" key="1">
    <citation type="submission" date="2023-06" db="EMBL/GenBank/DDBJ databases">
        <authorList>
            <consortium name="Lawrence Berkeley National Laboratory"/>
            <person name="Ahrendt S."/>
            <person name="Sahu N."/>
            <person name="Indic B."/>
            <person name="Wong-Bajracharya J."/>
            <person name="Merenyi Z."/>
            <person name="Ke H.-M."/>
            <person name="Monk M."/>
            <person name="Kocsube S."/>
            <person name="Drula E."/>
            <person name="Lipzen A."/>
            <person name="Balint B."/>
            <person name="Henrissat B."/>
            <person name="Andreopoulos B."/>
            <person name="Martin F.M."/>
            <person name="Harder C.B."/>
            <person name="Rigling D."/>
            <person name="Ford K.L."/>
            <person name="Foster G.D."/>
            <person name="Pangilinan J."/>
            <person name="Papanicolaou A."/>
            <person name="Barry K."/>
            <person name="LaButti K."/>
            <person name="Viragh M."/>
            <person name="Koriabine M."/>
            <person name="Yan M."/>
            <person name="Riley R."/>
            <person name="Champramary S."/>
            <person name="Plett K.L."/>
            <person name="Tsai I.J."/>
            <person name="Slot J."/>
            <person name="Sipos G."/>
            <person name="Plett J."/>
            <person name="Nagy L.G."/>
            <person name="Grigoriev I.V."/>
        </authorList>
    </citation>
    <scope>NUCLEOTIDE SEQUENCE</scope>
    <source>
        <strain evidence="1">FPL87.14</strain>
    </source>
</reference>
<gene>
    <name evidence="1" type="ORF">EV421DRAFT_2032261</name>
</gene>
<keyword evidence="2" id="KW-1185">Reference proteome</keyword>
<dbReference type="AlphaFoldDB" id="A0AA39JWB4"/>
<proteinExistence type="predicted"/>
<evidence type="ECO:0000313" key="1">
    <source>
        <dbReference type="EMBL" id="KAK0450127.1"/>
    </source>
</evidence>